<reference evidence="2" key="1">
    <citation type="submission" date="2017-01" db="EMBL/GenBank/DDBJ databases">
        <authorList>
            <person name="Varghese N."/>
            <person name="Submissions S."/>
        </authorList>
    </citation>
    <scope>NUCLEOTIDE SEQUENCE [LARGE SCALE GENOMIC DNA]</scope>
    <source>
        <strain evidence="2">CGMCC 1.7737</strain>
    </source>
</reference>
<keyword evidence="2" id="KW-1185">Reference proteome</keyword>
<evidence type="ECO:0000313" key="2">
    <source>
        <dbReference type="Proteomes" id="UP000186914"/>
    </source>
</evidence>
<dbReference type="RefSeq" id="WP_076433319.1">
    <property type="nucleotide sequence ID" value="NZ_FTNO01000008.1"/>
</dbReference>
<protein>
    <submittedName>
        <fullName evidence="1">Uncharacterized protein</fullName>
    </submittedName>
</protein>
<dbReference type="AlphaFoldDB" id="A0A1N7F8V5"/>
<dbReference type="EMBL" id="FTNO01000008">
    <property type="protein sequence ID" value="SIR96734.1"/>
    <property type="molecule type" value="Genomic_DNA"/>
</dbReference>
<gene>
    <name evidence="1" type="ORF">SAMN05421858_4825</name>
</gene>
<name>A0A1N7F8V5_9EURY</name>
<sequence length="126" mass="14351">MTRTSTSITPEEIDDTFERCPDCGTYAVQITDSHYCNSRFTSNLTDAERDQRIAADPYPGDETVAIVDQFVGDAFAYHELDADDEPHCTLQTDNPLAYCTRKEAQDDQYAPCQLCQRLREKREADQ</sequence>
<proteinExistence type="predicted"/>
<organism evidence="1 2">
    <name type="scientific">Haladaptatus litoreus</name>
    <dbReference type="NCBI Taxonomy" id="553468"/>
    <lineage>
        <taxon>Archaea</taxon>
        <taxon>Methanobacteriati</taxon>
        <taxon>Methanobacteriota</taxon>
        <taxon>Stenosarchaea group</taxon>
        <taxon>Halobacteria</taxon>
        <taxon>Halobacteriales</taxon>
        <taxon>Haladaptataceae</taxon>
        <taxon>Haladaptatus</taxon>
    </lineage>
</organism>
<dbReference type="OrthoDB" id="246557at2157"/>
<evidence type="ECO:0000313" key="1">
    <source>
        <dbReference type="EMBL" id="SIR96734.1"/>
    </source>
</evidence>
<dbReference type="Proteomes" id="UP000186914">
    <property type="component" value="Unassembled WGS sequence"/>
</dbReference>
<accession>A0A1N7F8V5</accession>